<gene>
    <name evidence="1" type="ORF">HDA43_002059</name>
</gene>
<dbReference type="Proteomes" id="UP000576393">
    <property type="component" value="Unassembled WGS sequence"/>
</dbReference>
<dbReference type="EMBL" id="JACCCO010000001">
    <property type="protein sequence ID" value="NYF39900.1"/>
    <property type="molecule type" value="Genomic_DNA"/>
</dbReference>
<evidence type="ECO:0000313" key="2">
    <source>
        <dbReference type="Proteomes" id="UP000576393"/>
    </source>
</evidence>
<name>A0A852UVC8_9ACTN</name>
<sequence>MTSEAPRSTDPDDLARALQASRPGWVVLWRPWARSFWAFPCWITDDPRPVEARRAGDLLSLMAETEAADAAHRREPVG</sequence>
<keyword evidence="2" id="KW-1185">Reference proteome</keyword>
<proteinExistence type="predicted"/>
<organism evidence="1 2">
    <name type="scientific">Streptosporangium sandarakinum</name>
    <dbReference type="NCBI Taxonomy" id="1260955"/>
    <lineage>
        <taxon>Bacteria</taxon>
        <taxon>Bacillati</taxon>
        <taxon>Actinomycetota</taxon>
        <taxon>Actinomycetes</taxon>
        <taxon>Streptosporangiales</taxon>
        <taxon>Streptosporangiaceae</taxon>
        <taxon>Streptosporangium</taxon>
    </lineage>
</organism>
<accession>A0A852UVC8</accession>
<dbReference type="AlphaFoldDB" id="A0A852UVC8"/>
<reference evidence="1 2" key="1">
    <citation type="submission" date="2020-07" db="EMBL/GenBank/DDBJ databases">
        <title>Sequencing the genomes of 1000 actinobacteria strains.</title>
        <authorList>
            <person name="Klenk H.-P."/>
        </authorList>
    </citation>
    <scope>NUCLEOTIDE SEQUENCE [LARGE SCALE GENOMIC DNA]</scope>
    <source>
        <strain evidence="1 2">DSM 45763</strain>
    </source>
</reference>
<dbReference type="RefSeq" id="WP_179819483.1">
    <property type="nucleotide sequence ID" value="NZ_CP192034.1"/>
</dbReference>
<comment type="caution">
    <text evidence="1">The sequence shown here is derived from an EMBL/GenBank/DDBJ whole genome shotgun (WGS) entry which is preliminary data.</text>
</comment>
<evidence type="ECO:0000313" key="1">
    <source>
        <dbReference type="EMBL" id="NYF39900.1"/>
    </source>
</evidence>
<protein>
    <submittedName>
        <fullName evidence="1">Uncharacterized protein</fullName>
    </submittedName>
</protein>